<evidence type="ECO:0000256" key="5">
    <source>
        <dbReference type="ARBA" id="ARBA00022475"/>
    </source>
</evidence>
<dbReference type="PROSITE" id="PS50110">
    <property type="entry name" value="RESPONSE_REGULATORY"/>
    <property type="match status" value="2"/>
</dbReference>
<dbReference type="InterPro" id="IPR036890">
    <property type="entry name" value="HATPase_C_sf"/>
</dbReference>
<dbReference type="CDD" id="cd00130">
    <property type="entry name" value="PAS"/>
    <property type="match status" value="5"/>
</dbReference>
<dbReference type="SMART" id="SM00065">
    <property type="entry name" value="GAF"/>
    <property type="match status" value="1"/>
</dbReference>
<feature type="transmembrane region" description="Helical" evidence="22">
    <location>
        <begin position="327"/>
        <end position="349"/>
    </location>
</feature>
<comment type="catalytic activity">
    <reaction evidence="1">
        <text>ATP + protein L-histidine = ADP + protein N-phospho-L-histidine.</text>
        <dbReference type="EC" id="2.7.13.3"/>
    </reaction>
</comment>
<dbReference type="Pfam" id="PF02518">
    <property type="entry name" value="HATPase_c"/>
    <property type="match status" value="1"/>
</dbReference>
<comment type="similarity">
    <text evidence="3">In the N-terminal section; belongs to the phytochrome family.</text>
</comment>
<evidence type="ECO:0000256" key="2">
    <source>
        <dbReference type="ARBA" id="ARBA00004429"/>
    </source>
</evidence>
<dbReference type="Gene3D" id="3.30.450.40">
    <property type="match status" value="1"/>
</dbReference>
<dbReference type="InterPro" id="IPR011006">
    <property type="entry name" value="CheY-like_superfamily"/>
</dbReference>
<evidence type="ECO:0000256" key="10">
    <source>
        <dbReference type="ARBA" id="ARBA00022737"/>
    </source>
</evidence>
<protein>
    <recommendedName>
        <fullName evidence="18">Circadian input-output histidine kinase CikA</fullName>
        <ecNumber evidence="4">2.7.13.3</ecNumber>
    </recommendedName>
</protein>
<dbReference type="Pfam" id="PF13185">
    <property type="entry name" value="GAF_2"/>
    <property type="match status" value="1"/>
</dbReference>
<evidence type="ECO:0000256" key="1">
    <source>
        <dbReference type="ARBA" id="ARBA00000085"/>
    </source>
</evidence>
<comment type="subcellular location">
    <subcellularLocation>
        <location evidence="2">Cell inner membrane</location>
        <topology evidence="2">Multi-pass membrane protein</topology>
    </subcellularLocation>
</comment>
<keyword evidence="12" id="KW-0418">Kinase</keyword>
<evidence type="ECO:0000256" key="14">
    <source>
        <dbReference type="ARBA" id="ARBA00022989"/>
    </source>
</evidence>
<keyword evidence="28" id="KW-1185">Reference proteome</keyword>
<dbReference type="GO" id="GO:0009927">
    <property type="term" value="F:histidine phosphotransfer kinase activity"/>
    <property type="evidence" value="ECO:0007669"/>
    <property type="project" value="TreeGrafter"/>
</dbReference>
<dbReference type="Pfam" id="PF13426">
    <property type="entry name" value="PAS_9"/>
    <property type="match status" value="3"/>
</dbReference>
<dbReference type="Gene3D" id="3.30.450.20">
    <property type="entry name" value="PAS domain"/>
    <property type="match status" value="5"/>
</dbReference>
<dbReference type="SUPFAM" id="SSF55781">
    <property type="entry name" value="GAF domain-like"/>
    <property type="match status" value="1"/>
</dbReference>
<dbReference type="GO" id="GO:0005524">
    <property type="term" value="F:ATP binding"/>
    <property type="evidence" value="ECO:0007669"/>
    <property type="project" value="UniProtKB-KW"/>
</dbReference>
<feature type="domain" description="Response regulatory" evidence="24">
    <location>
        <begin position="1486"/>
        <end position="1599"/>
    </location>
</feature>
<evidence type="ECO:0000256" key="9">
    <source>
        <dbReference type="ARBA" id="ARBA00022692"/>
    </source>
</evidence>
<dbReference type="FunFam" id="1.10.287.130:FF:000038">
    <property type="entry name" value="Sensory transduction histidine kinase"/>
    <property type="match status" value="1"/>
</dbReference>
<dbReference type="InterPro" id="IPR001610">
    <property type="entry name" value="PAC"/>
</dbReference>
<sequence length="1744" mass="196427">MENLGQNRTTERINLVALLLIFILPFAMVVYQLVAEVNQRINFAQYEIFGNAYLRPLEQLMLDLPQGRRLAQQTAQDSSLEALTQLQEAFQSQIDLDLAQLQAVEQQFGQRLQTPERYRALVQSWDALRTGVDATGTPLPPDEVQTRYTDLIAQVRGLISQVGDVSKLILDPALDSYYLMDLALLKLPSAQDLMAQVQQLGELVVQRRSLSSEEKGRLLVLMGRLQEIVQDSRTSLNTAIHNNPALQIPLEAPMQTLTQQTDRFLAALRQAIAQSKTVQVQPTAYDPVAYEAAATEMLTASHAFWQDTSAQLDRLLERRIQRFARKIYTVEAFALLVLGTVFYVFISLARNLVSQRRSQTRLATQHALTRILSEATTLEESAPQILQTICESFRWDVGELRRLDPETKTLAYVAGWHCPQLDAVQLESDLWKRPIAESEGIIGQVATSRESLWLVDILSDDFFLQRAIRRSVIEALGLRSWLGFPILNGDEVLGVMCFLSREAQRPDADLLKVMTTIGSQVGQFIKIRLSEEALRQSEELQRMALSAAKMGAWDWNVLTGEENWSEEAERIFGLEAGQFTRTYADFFEFIHPEDRDRVNEAQARSLQDGADYAPEYRVLLRDGSLRWIASRGRVLRDAEGNPTRLVGVTMDITERKRSELALAESERRLRAAEEKYRSIFENAVTGIFQTTADGRYLSANPALAKIYGYESVEALMEALQDIEHQLYVDPTRRQDFIDQMAAHGAVEDFESQVYRQDGEIIWISENAIAVRDDQDNLLYYEGTIEDITQRKQAEETLKRQLAAIEASATGVGILNAAGEFLYLNSAHATIYGYDDPAELIGQSWTMLYQSKELARFQQEIMPEFTRTGQWRGEAIGTRKDGSTFPQEVFLTALDDGGLVCIVQDITARYQADAALREREARFSSLVNNIPGVVYRCACDEHWTMEYISDPIRNLTGYEPEEFIGNRRLSINDITPPEYQLIIAQTVEQAIAQKQPYVLEYPIQHKDGSIRWVYEKGQGIYENGELLCLDGVLFDITERKQTEERLRLLESVVVNTNDAVMITEAGDPAHLKIVYVNEAFACMTGYAPEEVIGKNPAMFQGANTDRETVARARADLAQWKSVQLELINYRKDGSEFWVEIEMVPIADKGGEYTHWISVQRDISDRKAAEEALRRGKEAAEEANRAKSQFLANMSHELRTPLNAIIGYSEMLQEDAHDFGYGDIVPDLEKIRGAGQHLLALINDILDISKIEAGRMELYLETFEPELLLLEVQATIEPLIAKNHNTFSIHCPDGLGTMHADLTKVRQSLFNLLSNAAKFTENGTVTLTVETREVTSPAYENPDAPLSLAPAPFLLFRVSDTGIGMTVEQMAKVFQAFTQADASTTRKYGGTGLGLAISRRFCQMMGGDITVSSEVGKGSTFTIWLPMRVVDPKQIEALPALTPAADTDQETPQKGDRSTLAEQYRPSCDNPSSNLGDLQSDPCGKRRTVLVIDDDPAVRDLVQRYLTKEGFRVETAANGTEGLHLARQIRPDAITLDVLMPDTNGWSVLSAFKADPDLAEIPVVVMTIVDDKNRGFALGAADYLTKPIDYQRLTHLLQKFQSNSSGDAAQTRRVLVVEDDSDIRQMFRRMLEREHWQVAEAENGCVGLQVLQQQRPDLVLLDLMMPEMDGFQFISAVRENPEWRSLPIIVVTALDLTPSDHLRLNGYVEQILQKGTYSRDELLHEVHDLVLTCIRHCPTRVREVSL</sequence>
<dbReference type="EC" id="2.7.13.3" evidence="4"/>
<dbReference type="InterPro" id="IPR013655">
    <property type="entry name" value="PAS_fold_3"/>
</dbReference>
<dbReference type="Gene3D" id="3.40.50.2300">
    <property type="match status" value="2"/>
</dbReference>
<evidence type="ECO:0000313" key="28">
    <source>
        <dbReference type="Proteomes" id="UP000505210"/>
    </source>
</evidence>
<dbReference type="GO" id="GO:0005886">
    <property type="term" value="C:plasma membrane"/>
    <property type="evidence" value="ECO:0007669"/>
    <property type="project" value="UniProtKB-SubCell"/>
</dbReference>
<feature type="domain" description="PAS" evidence="25">
    <location>
        <begin position="918"/>
        <end position="993"/>
    </location>
</feature>
<evidence type="ECO:0000256" key="17">
    <source>
        <dbReference type="ARBA" id="ARBA00023306"/>
    </source>
</evidence>
<dbReference type="PROSITE" id="PS50112">
    <property type="entry name" value="PAS"/>
    <property type="match status" value="4"/>
</dbReference>
<evidence type="ECO:0000256" key="22">
    <source>
        <dbReference type="SAM" id="Phobius"/>
    </source>
</evidence>
<dbReference type="SMART" id="SM00388">
    <property type="entry name" value="HisKA"/>
    <property type="match status" value="1"/>
</dbReference>
<evidence type="ECO:0000256" key="21">
    <source>
        <dbReference type="SAM" id="MobiDB-lite"/>
    </source>
</evidence>
<dbReference type="SUPFAM" id="SSF47384">
    <property type="entry name" value="Homodimeric domain of signal transducing histidine kinase"/>
    <property type="match status" value="1"/>
</dbReference>
<dbReference type="InterPro" id="IPR000700">
    <property type="entry name" value="PAS-assoc_C"/>
</dbReference>
<dbReference type="PRINTS" id="PR00344">
    <property type="entry name" value="BCTRLSENSOR"/>
</dbReference>
<evidence type="ECO:0000256" key="18">
    <source>
        <dbReference type="ARBA" id="ARBA00074306"/>
    </source>
</evidence>
<evidence type="ECO:0000313" key="27">
    <source>
        <dbReference type="EMBL" id="QKD81323.1"/>
    </source>
</evidence>
<keyword evidence="17" id="KW-0131">Cell cycle</keyword>
<dbReference type="InterPro" id="IPR035965">
    <property type="entry name" value="PAS-like_dom_sf"/>
</dbReference>
<dbReference type="Proteomes" id="UP000505210">
    <property type="component" value="Chromosome"/>
</dbReference>
<evidence type="ECO:0000256" key="15">
    <source>
        <dbReference type="ARBA" id="ARBA00023012"/>
    </source>
</evidence>
<dbReference type="GO" id="GO:0000155">
    <property type="term" value="F:phosphorelay sensor kinase activity"/>
    <property type="evidence" value="ECO:0007669"/>
    <property type="project" value="InterPro"/>
</dbReference>
<feature type="modified residue" description="4-aspartylphosphate" evidence="19">
    <location>
        <position position="1660"/>
    </location>
</feature>
<dbReference type="PANTHER" id="PTHR43047:SF72">
    <property type="entry name" value="OSMOSENSING HISTIDINE PROTEIN KINASE SLN1"/>
    <property type="match status" value="1"/>
</dbReference>
<name>A0A6M8BDL7_9CYAN</name>
<dbReference type="CDD" id="cd16922">
    <property type="entry name" value="HATPase_EvgS-ArcB-TorS-like"/>
    <property type="match status" value="1"/>
</dbReference>
<dbReference type="Gene3D" id="1.10.287.130">
    <property type="match status" value="1"/>
</dbReference>
<feature type="domain" description="PAC" evidence="26">
    <location>
        <begin position="996"/>
        <end position="1047"/>
    </location>
</feature>
<evidence type="ECO:0000256" key="11">
    <source>
        <dbReference type="ARBA" id="ARBA00022741"/>
    </source>
</evidence>
<dbReference type="InterPro" id="IPR029016">
    <property type="entry name" value="GAF-like_dom_sf"/>
</dbReference>
<dbReference type="Gene3D" id="3.30.565.10">
    <property type="entry name" value="Histidine kinase-like ATPase, C-terminal domain"/>
    <property type="match status" value="1"/>
</dbReference>
<keyword evidence="5" id="KW-1003">Cell membrane</keyword>
<keyword evidence="10" id="KW-0677">Repeat</keyword>
<evidence type="ECO:0000256" key="3">
    <source>
        <dbReference type="ARBA" id="ARBA00006402"/>
    </source>
</evidence>
<evidence type="ECO:0000256" key="13">
    <source>
        <dbReference type="ARBA" id="ARBA00022840"/>
    </source>
</evidence>
<keyword evidence="9 22" id="KW-0812">Transmembrane</keyword>
<keyword evidence="14 22" id="KW-1133">Transmembrane helix</keyword>
<dbReference type="NCBIfam" id="TIGR00229">
    <property type="entry name" value="sensory_box"/>
    <property type="match status" value="5"/>
</dbReference>
<keyword evidence="6" id="KW-0997">Cell inner membrane</keyword>
<evidence type="ECO:0000256" key="6">
    <source>
        <dbReference type="ARBA" id="ARBA00022519"/>
    </source>
</evidence>
<evidence type="ECO:0000259" key="24">
    <source>
        <dbReference type="PROSITE" id="PS50110"/>
    </source>
</evidence>
<feature type="domain" description="PAS" evidence="25">
    <location>
        <begin position="564"/>
        <end position="609"/>
    </location>
</feature>
<dbReference type="FunFam" id="2.10.70.100:FF:000001">
    <property type="entry name" value="Sensory transduction histidine kinase"/>
    <property type="match status" value="1"/>
</dbReference>
<feature type="coiled-coil region" evidence="20">
    <location>
        <begin position="655"/>
        <end position="682"/>
    </location>
</feature>
<dbReference type="SMART" id="SM00448">
    <property type="entry name" value="REC"/>
    <property type="match status" value="2"/>
</dbReference>
<dbReference type="RefSeq" id="WP_172353727.1">
    <property type="nucleotide sequence ID" value="NZ_CP053661.1"/>
</dbReference>
<dbReference type="InterPro" id="IPR003018">
    <property type="entry name" value="GAF"/>
</dbReference>
<dbReference type="SMART" id="SM00387">
    <property type="entry name" value="HATPase_c"/>
    <property type="match status" value="1"/>
</dbReference>
<feature type="domain" description="Response regulatory" evidence="24">
    <location>
        <begin position="1611"/>
        <end position="1727"/>
    </location>
</feature>
<dbReference type="SMART" id="SM00091">
    <property type="entry name" value="PAS"/>
    <property type="match status" value="5"/>
</dbReference>
<dbReference type="InterPro" id="IPR004358">
    <property type="entry name" value="Sig_transdc_His_kin-like_C"/>
</dbReference>
<proteinExistence type="inferred from homology"/>
<feature type="domain" description="PAC" evidence="26">
    <location>
        <begin position="612"/>
        <end position="664"/>
    </location>
</feature>
<dbReference type="PROSITE" id="PS50113">
    <property type="entry name" value="PAC"/>
    <property type="match status" value="4"/>
</dbReference>
<evidence type="ECO:0000259" key="25">
    <source>
        <dbReference type="PROSITE" id="PS50112"/>
    </source>
</evidence>
<dbReference type="InterPro" id="IPR003661">
    <property type="entry name" value="HisK_dim/P_dom"/>
</dbReference>
<dbReference type="InterPro" id="IPR000014">
    <property type="entry name" value="PAS"/>
</dbReference>
<dbReference type="SUPFAM" id="SSF55874">
    <property type="entry name" value="ATPase domain of HSP90 chaperone/DNA topoisomerase II/histidine kinase"/>
    <property type="match status" value="1"/>
</dbReference>
<feature type="domain" description="PAS" evidence="25">
    <location>
        <begin position="672"/>
        <end position="715"/>
    </location>
</feature>
<evidence type="ECO:0000259" key="26">
    <source>
        <dbReference type="PROSITE" id="PS50113"/>
    </source>
</evidence>
<dbReference type="Pfam" id="PF00512">
    <property type="entry name" value="HisKA"/>
    <property type="match status" value="1"/>
</dbReference>
<dbReference type="FunFam" id="3.30.565.10:FF:000010">
    <property type="entry name" value="Sensor histidine kinase RcsC"/>
    <property type="match status" value="1"/>
</dbReference>
<evidence type="ECO:0000256" key="12">
    <source>
        <dbReference type="ARBA" id="ARBA00022777"/>
    </source>
</evidence>
<keyword evidence="11" id="KW-0547">Nucleotide-binding</keyword>
<feature type="domain" description="PAC" evidence="26">
    <location>
        <begin position="1119"/>
        <end position="1173"/>
    </location>
</feature>
<keyword evidence="8" id="KW-0808">Transferase</keyword>
<dbReference type="SUPFAM" id="SSF52172">
    <property type="entry name" value="CheY-like"/>
    <property type="match status" value="2"/>
</dbReference>
<dbReference type="InterPro" id="IPR005467">
    <property type="entry name" value="His_kinase_dom"/>
</dbReference>
<keyword evidence="13" id="KW-0067">ATP-binding</keyword>
<feature type="domain" description="Histidine kinase" evidence="23">
    <location>
        <begin position="1191"/>
        <end position="1427"/>
    </location>
</feature>
<evidence type="ECO:0000256" key="8">
    <source>
        <dbReference type="ARBA" id="ARBA00022679"/>
    </source>
</evidence>
<feature type="domain" description="PAC" evidence="26">
    <location>
        <begin position="747"/>
        <end position="799"/>
    </location>
</feature>
<organism evidence="27 28">
    <name type="scientific">Thermoleptolyngbya sichuanensis A183</name>
    <dbReference type="NCBI Taxonomy" id="2737172"/>
    <lineage>
        <taxon>Bacteria</taxon>
        <taxon>Bacillati</taxon>
        <taxon>Cyanobacteriota</taxon>
        <taxon>Cyanophyceae</taxon>
        <taxon>Oculatellales</taxon>
        <taxon>Oculatellaceae</taxon>
        <taxon>Thermoleptolyngbya</taxon>
        <taxon>Thermoleptolyngbya sichuanensis</taxon>
    </lineage>
</organism>
<dbReference type="Gene3D" id="2.10.70.100">
    <property type="match status" value="1"/>
</dbReference>
<keyword evidence="16 22" id="KW-0472">Membrane</keyword>
<dbReference type="InterPro" id="IPR036097">
    <property type="entry name" value="HisK_dim/P_sf"/>
</dbReference>
<dbReference type="CDD" id="cd00082">
    <property type="entry name" value="HisKA"/>
    <property type="match status" value="1"/>
</dbReference>
<keyword evidence="7 19" id="KW-0597">Phosphoprotein</keyword>
<feature type="region of interest" description="Disordered" evidence="21">
    <location>
        <begin position="1439"/>
        <end position="1479"/>
    </location>
</feature>
<feature type="modified residue" description="4-aspartylphosphate" evidence="19">
    <location>
        <position position="1535"/>
    </location>
</feature>
<keyword evidence="20" id="KW-0175">Coiled coil</keyword>
<evidence type="ECO:0000259" key="23">
    <source>
        <dbReference type="PROSITE" id="PS50109"/>
    </source>
</evidence>
<dbReference type="SMART" id="SM00086">
    <property type="entry name" value="PAC"/>
    <property type="match status" value="5"/>
</dbReference>
<dbReference type="InterPro" id="IPR003594">
    <property type="entry name" value="HATPase_dom"/>
</dbReference>
<dbReference type="CDD" id="cd17574">
    <property type="entry name" value="REC_OmpR"/>
    <property type="match status" value="2"/>
</dbReference>
<feature type="domain" description="PAS" evidence="25">
    <location>
        <begin position="1041"/>
        <end position="1094"/>
    </location>
</feature>
<dbReference type="Pfam" id="PF08447">
    <property type="entry name" value="PAS_3"/>
    <property type="match status" value="2"/>
</dbReference>
<reference evidence="27 28" key="1">
    <citation type="submission" date="2020-05" db="EMBL/GenBank/DDBJ databases">
        <title>Complete genome sequence of of a novel Thermoleptolyngbya strain isolated from hot springs of Ganzi, Sichuan China.</title>
        <authorList>
            <person name="Tang J."/>
            <person name="Daroch M."/>
            <person name="Li L."/>
            <person name="Waleron K."/>
            <person name="Waleron M."/>
            <person name="Waleron M."/>
        </authorList>
    </citation>
    <scope>NUCLEOTIDE SEQUENCE [LARGE SCALE GENOMIC DNA]</scope>
    <source>
        <strain evidence="27 28">PKUAC-SCTA183</strain>
    </source>
</reference>
<dbReference type="Pfam" id="PF00072">
    <property type="entry name" value="Response_reg"/>
    <property type="match status" value="2"/>
</dbReference>
<dbReference type="SUPFAM" id="SSF55785">
    <property type="entry name" value="PYP-like sensor domain (PAS domain)"/>
    <property type="match status" value="5"/>
</dbReference>
<evidence type="ECO:0000256" key="20">
    <source>
        <dbReference type="SAM" id="Coils"/>
    </source>
</evidence>
<feature type="transmembrane region" description="Helical" evidence="22">
    <location>
        <begin position="12"/>
        <end position="34"/>
    </location>
</feature>
<dbReference type="InterPro" id="IPR001789">
    <property type="entry name" value="Sig_transdc_resp-reg_receiver"/>
</dbReference>
<evidence type="ECO:0000256" key="7">
    <source>
        <dbReference type="ARBA" id="ARBA00022553"/>
    </source>
</evidence>
<evidence type="ECO:0000256" key="4">
    <source>
        <dbReference type="ARBA" id="ARBA00012438"/>
    </source>
</evidence>
<dbReference type="KEGG" id="theu:HPC62_03275"/>
<accession>A0A6M8BDL7</accession>
<keyword evidence="15" id="KW-0902">Two-component regulatory system</keyword>
<dbReference type="EMBL" id="CP053661">
    <property type="protein sequence ID" value="QKD81323.1"/>
    <property type="molecule type" value="Genomic_DNA"/>
</dbReference>
<evidence type="ECO:0000256" key="19">
    <source>
        <dbReference type="PROSITE-ProRule" id="PRU00169"/>
    </source>
</evidence>
<gene>
    <name evidence="27" type="ORF">HPC62_03275</name>
</gene>
<evidence type="ECO:0000256" key="16">
    <source>
        <dbReference type="ARBA" id="ARBA00023136"/>
    </source>
</evidence>
<dbReference type="PROSITE" id="PS50109">
    <property type="entry name" value="HIS_KIN"/>
    <property type="match status" value="1"/>
</dbReference>
<dbReference type="PANTHER" id="PTHR43047">
    <property type="entry name" value="TWO-COMPONENT HISTIDINE PROTEIN KINASE"/>
    <property type="match status" value="1"/>
</dbReference>